<feature type="transmembrane region" description="Helical" evidence="6">
    <location>
        <begin position="132"/>
        <end position="151"/>
    </location>
</feature>
<dbReference type="GO" id="GO:0005886">
    <property type="term" value="C:plasma membrane"/>
    <property type="evidence" value="ECO:0007669"/>
    <property type="project" value="UniProtKB-SubCell"/>
</dbReference>
<feature type="transmembrane region" description="Helical" evidence="6">
    <location>
        <begin position="218"/>
        <end position="239"/>
    </location>
</feature>
<gene>
    <name evidence="8" type="ORF">SAMN05216223_105131</name>
</gene>
<feature type="compositionally biased region" description="Low complexity" evidence="5">
    <location>
        <begin position="17"/>
        <end position="29"/>
    </location>
</feature>
<feature type="transmembrane region" description="Helical" evidence="6">
    <location>
        <begin position="350"/>
        <end position="369"/>
    </location>
</feature>
<dbReference type="Pfam" id="PF07690">
    <property type="entry name" value="MFS_1"/>
    <property type="match status" value="1"/>
</dbReference>
<keyword evidence="2 6" id="KW-0812">Transmembrane</keyword>
<organism evidence="8 9">
    <name type="scientific">Actinacidiphila yanglinensis</name>
    <dbReference type="NCBI Taxonomy" id="310779"/>
    <lineage>
        <taxon>Bacteria</taxon>
        <taxon>Bacillati</taxon>
        <taxon>Actinomycetota</taxon>
        <taxon>Actinomycetes</taxon>
        <taxon>Kitasatosporales</taxon>
        <taxon>Streptomycetaceae</taxon>
        <taxon>Actinacidiphila</taxon>
    </lineage>
</organism>
<reference evidence="8 9" key="1">
    <citation type="submission" date="2016-10" db="EMBL/GenBank/DDBJ databases">
        <authorList>
            <person name="de Groot N.N."/>
        </authorList>
    </citation>
    <scope>NUCLEOTIDE SEQUENCE [LARGE SCALE GENOMIC DNA]</scope>
    <source>
        <strain evidence="8 9">CGMCC 4.2023</strain>
    </source>
</reference>
<dbReference type="InterPro" id="IPR036259">
    <property type="entry name" value="MFS_trans_sf"/>
</dbReference>
<keyword evidence="3 6" id="KW-1133">Transmembrane helix</keyword>
<dbReference type="GO" id="GO:0022857">
    <property type="term" value="F:transmembrane transporter activity"/>
    <property type="evidence" value="ECO:0007669"/>
    <property type="project" value="InterPro"/>
</dbReference>
<protein>
    <submittedName>
        <fullName evidence="8">Drug resistance transporter, EmrB/QacA subfamily</fullName>
    </submittedName>
</protein>
<dbReference type="PANTHER" id="PTHR23501">
    <property type="entry name" value="MAJOR FACILITATOR SUPERFAMILY"/>
    <property type="match status" value="1"/>
</dbReference>
<dbReference type="SUPFAM" id="SSF103473">
    <property type="entry name" value="MFS general substrate transporter"/>
    <property type="match status" value="1"/>
</dbReference>
<evidence type="ECO:0000256" key="5">
    <source>
        <dbReference type="SAM" id="MobiDB-lite"/>
    </source>
</evidence>
<accession>A0A1H6A4C1</accession>
<dbReference type="InterPro" id="IPR011701">
    <property type="entry name" value="MFS"/>
</dbReference>
<dbReference type="Gene3D" id="1.20.1250.20">
    <property type="entry name" value="MFS general substrate transporter like domains"/>
    <property type="match status" value="1"/>
</dbReference>
<name>A0A1H6A4C1_9ACTN</name>
<evidence type="ECO:0000256" key="2">
    <source>
        <dbReference type="ARBA" id="ARBA00022692"/>
    </source>
</evidence>
<evidence type="ECO:0000256" key="6">
    <source>
        <dbReference type="SAM" id="Phobius"/>
    </source>
</evidence>
<dbReference type="Gene3D" id="1.20.1720.10">
    <property type="entry name" value="Multidrug resistance protein D"/>
    <property type="match status" value="1"/>
</dbReference>
<proteinExistence type="predicted"/>
<feature type="transmembrane region" description="Helical" evidence="6">
    <location>
        <begin position="100"/>
        <end position="125"/>
    </location>
</feature>
<dbReference type="PROSITE" id="PS50850">
    <property type="entry name" value="MFS"/>
    <property type="match status" value="1"/>
</dbReference>
<dbReference type="PANTHER" id="PTHR23501:SF1">
    <property type="entry name" value="TRANSPORT PROTEIN HSRA-RELATED"/>
    <property type="match status" value="1"/>
</dbReference>
<feature type="region of interest" description="Disordered" evidence="5">
    <location>
        <begin position="1"/>
        <end position="56"/>
    </location>
</feature>
<feature type="domain" description="Major facilitator superfamily (MFS) profile" evidence="7">
    <location>
        <begin position="66"/>
        <end position="515"/>
    </location>
</feature>
<evidence type="ECO:0000256" key="1">
    <source>
        <dbReference type="ARBA" id="ARBA00004651"/>
    </source>
</evidence>
<comment type="subcellular location">
    <subcellularLocation>
        <location evidence="1">Cell membrane</location>
        <topology evidence="1">Multi-pass membrane protein</topology>
    </subcellularLocation>
</comment>
<dbReference type="AlphaFoldDB" id="A0A1H6A4C1"/>
<keyword evidence="4 6" id="KW-0472">Membrane</keyword>
<feature type="transmembrane region" description="Helical" evidence="6">
    <location>
        <begin position="65"/>
        <end position="88"/>
    </location>
</feature>
<keyword evidence="9" id="KW-1185">Reference proteome</keyword>
<sequence length="522" mass="53323">MIDAPQPGSEGRPPRWPAAVPAPAAATAPVSVHGPADEHLGGAPPPVPAPGDLGPRHGISSRQRAVAFLMAGCLFMENLDGTIVSTAAPRIGASLGVSATAIGLVVTAYVLTLAVLVPLSGWLTARFGARRIFLSAIVLFTLASLACAGATSLGELVALRVLQGAGGAMMVPVGRLLALSGIAKPDIPRLVAYIVWPALIAPVAAPLLGGVITTYASWHWLFLINIPLGLVAFAVAWRLVEGGPVAGVGALDWRGLAWTSLGLGALASTGHLLSQPGASWPRAGALGAVSLVLLALALRHLRRTDHPLIDLGSLRTPSFRATVYGGSVFWISVSAVPFLLPLLFQEVFGWSAVRSGSLVLFVFVGNIGIKPATGFLFGRFGYRAVLAGAGAVLAGTMVGCAFLTAATPLWVIGILVTISGAARSTGLTGYNTLAFADVPPDRMRDANTLNSTATQTAAGLGVAAAPVALRLGHPLTQHLLGHASPALSYAAAFTLLSLPALAATTAASRLPPGTGDILRSRR</sequence>
<dbReference type="EMBL" id="FNVU01000005">
    <property type="protein sequence ID" value="SEG42925.1"/>
    <property type="molecule type" value="Genomic_DNA"/>
</dbReference>
<dbReference type="RefSeq" id="WP_200823236.1">
    <property type="nucleotide sequence ID" value="NZ_FNVU01000005.1"/>
</dbReference>
<evidence type="ECO:0000259" key="7">
    <source>
        <dbReference type="PROSITE" id="PS50850"/>
    </source>
</evidence>
<feature type="transmembrane region" description="Helical" evidence="6">
    <location>
        <begin position="381"/>
        <end position="404"/>
    </location>
</feature>
<evidence type="ECO:0000313" key="8">
    <source>
        <dbReference type="EMBL" id="SEG42925.1"/>
    </source>
</evidence>
<dbReference type="InterPro" id="IPR020846">
    <property type="entry name" value="MFS_dom"/>
</dbReference>
<feature type="transmembrane region" description="Helical" evidence="6">
    <location>
        <begin position="279"/>
        <end position="301"/>
    </location>
</feature>
<evidence type="ECO:0000256" key="3">
    <source>
        <dbReference type="ARBA" id="ARBA00022989"/>
    </source>
</evidence>
<feature type="transmembrane region" description="Helical" evidence="6">
    <location>
        <begin position="322"/>
        <end position="344"/>
    </location>
</feature>
<dbReference type="Proteomes" id="UP000236754">
    <property type="component" value="Unassembled WGS sequence"/>
</dbReference>
<evidence type="ECO:0000256" key="4">
    <source>
        <dbReference type="ARBA" id="ARBA00023136"/>
    </source>
</evidence>
<evidence type="ECO:0000313" key="9">
    <source>
        <dbReference type="Proteomes" id="UP000236754"/>
    </source>
</evidence>
<feature type="transmembrane region" description="Helical" evidence="6">
    <location>
        <begin position="190"/>
        <end position="212"/>
    </location>
</feature>
<feature type="transmembrane region" description="Helical" evidence="6">
    <location>
        <begin position="251"/>
        <end position="273"/>
    </location>
</feature>